<keyword evidence="2" id="KW-1185">Reference proteome</keyword>
<dbReference type="Proteomes" id="UP000075809">
    <property type="component" value="Unassembled WGS sequence"/>
</dbReference>
<accession>A0A151WMW0</accession>
<evidence type="ECO:0000313" key="2">
    <source>
        <dbReference type="Proteomes" id="UP000075809"/>
    </source>
</evidence>
<gene>
    <name evidence="1" type="ORF">ALC60_11787</name>
</gene>
<name>A0A151WMW0_9HYME</name>
<dbReference type="EMBL" id="KQ982934">
    <property type="protein sequence ID" value="KYQ49173.1"/>
    <property type="molecule type" value="Genomic_DNA"/>
</dbReference>
<evidence type="ECO:0000313" key="1">
    <source>
        <dbReference type="EMBL" id="KYQ49173.1"/>
    </source>
</evidence>
<protein>
    <submittedName>
        <fullName evidence="1">Uncharacterized protein</fullName>
    </submittedName>
</protein>
<dbReference type="AlphaFoldDB" id="A0A151WMW0"/>
<sequence>MFISFGQHWSKRILVNDINYHLERVVLCVTVCLWRLEKKAPRRAARRTPIVRSEHVDDDNDATPVLICHFALIKREDEPC</sequence>
<proteinExistence type="predicted"/>
<reference evidence="1 2" key="1">
    <citation type="submission" date="2015-09" db="EMBL/GenBank/DDBJ databases">
        <title>Trachymyrmex zeteki WGS genome.</title>
        <authorList>
            <person name="Nygaard S."/>
            <person name="Hu H."/>
            <person name="Boomsma J."/>
            <person name="Zhang G."/>
        </authorList>
    </citation>
    <scope>NUCLEOTIDE SEQUENCE [LARGE SCALE GENOMIC DNA]</scope>
    <source>
        <strain evidence="1">Tzet28-1</strain>
        <tissue evidence="1">Whole body</tissue>
    </source>
</reference>
<organism evidence="1 2">
    <name type="scientific">Mycetomoellerius zeteki</name>
    <dbReference type="NCBI Taxonomy" id="64791"/>
    <lineage>
        <taxon>Eukaryota</taxon>
        <taxon>Metazoa</taxon>
        <taxon>Ecdysozoa</taxon>
        <taxon>Arthropoda</taxon>
        <taxon>Hexapoda</taxon>
        <taxon>Insecta</taxon>
        <taxon>Pterygota</taxon>
        <taxon>Neoptera</taxon>
        <taxon>Endopterygota</taxon>
        <taxon>Hymenoptera</taxon>
        <taxon>Apocrita</taxon>
        <taxon>Aculeata</taxon>
        <taxon>Formicoidea</taxon>
        <taxon>Formicidae</taxon>
        <taxon>Myrmicinae</taxon>
        <taxon>Mycetomoellerius</taxon>
    </lineage>
</organism>